<dbReference type="Pfam" id="PF09312">
    <property type="entry name" value="SurA_N"/>
    <property type="match status" value="1"/>
</dbReference>
<evidence type="ECO:0000256" key="1">
    <source>
        <dbReference type="ARBA" id="ARBA00022729"/>
    </source>
</evidence>
<dbReference type="InterPro" id="IPR027304">
    <property type="entry name" value="Trigger_fact/SurA_dom_sf"/>
</dbReference>
<dbReference type="InterPro" id="IPR050280">
    <property type="entry name" value="OMP_Chaperone_SurA"/>
</dbReference>
<keyword evidence="3 7" id="KW-0574">Periplasm</keyword>
<dbReference type="EMBL" id="FXAM01000001">
    <property type="protein sequence ID" value="SMF97278.1"/>
    <property type="molecule type" value="Genomic_DNA"/>
</dbReference>
<dbReference type="SUPFAM" id="SSF54534">
    <property type="entry name" value="FKBP-like"/>
    <property type="match status" value="2"/>
</dbReference>
<reference evidence="9 10" key="1">
    <citation type="submission" date="2016-12" db="EMBL/GenBank/DDBJ databases">
        <authorList>
            <person name="Song W.-J."/>
            <person name="Kurnit D.M."/>
        </authorList>
    </citation>
    <scope>NUCLEOTIDE SEQUENCE [LARGE SCALE GENOMIC DNA]</scope>
    <source>
        <strain evidence="9 10">175</strain>
    </source>
</reference>
<dbReference type="InterPro" id="IPR015391">
    <property type="entry name" value="SurA_N"/>
</dbReference>
<dbReference type="PANTHER" id="PTHR47637:SF1">
    <property type="entry name" value="CHAPERONE SURA"/>
    <property type="match status" value="1"/>
</dbReference>
<sequence>MQCKRGSIILYLCGLGFALWAGWLSGPAWADTSLDRIVAVVEDDVVLESELDRKLAEIKHNLASRSDTRLPPDSILARQVLERLIVEKIQLHLAEKMGIRVDDETLRQAVQQIAQRNKMTPDELRSSLRQEGVEYADFIEQIRGEITVQRLRASQVNSQIKISDREVEQWLAARGESSAGQDSEYLLGHILIATPQAASPTEVQKARERAEKLVQDLRGGLDFKQASMTASDSSEALNGGELGWRKLGQLPSLFTEQVPKMHEGEIADPIRSPSGFHIIKLLSVKGAGGEHITKTHVRHILIRTNEVLTDEDASNKLLALRARIEAGDDFATLARGHSDDKGSAVKGGDLGWVQPGALVAEFEEAMNHLAVNQISEPVQSQFGWHLIQVLGREESQDTGELLKKQARDEIFKRKVEEETELWMRRIRDEAYVEIRLDDQTSPSAYVPETLR</sequence>
<dbReference type="GO" id="GO:0051082">
    <property type="term" value="F:unfolded protein binding"/>
    <property type="evidence" value="ECO:0007669"/>
    <property type="project" value="UniProtKB-UniRule"/>
</dbReference>
<dbReference type="PROSITE" id="PS50198">
    <property type="entry name" value="PPIC_PPIASE_2"/>
    <property type="match status" value="2"/>
</dbReference>
<dbReference type="InterPro" id="IPR046357">
    <property type="entry name" value="PPIase_dom_sf"/>
</dbReference>
<accession>A0A1Y6D2V7</accession>
<comment type="function">
    <text evidence="7">Chaperone involved in the correct folding and assembly of outer membrane proteins. Recognizes specific patterns of aromatic residues and the orientation of their side chains, which are found more frequently in integral outer membrane proteins. May act in both early periplasmic and late outer membrane-associated steps of protein maturation.</text>
</comment>
<evidence type="ECO:0000256" key="2">
    <source>
        <dbReference type="ARBA" id="ARBA00022737"/>
    </source>
</evidence>
<keyword evidence="4 7" id="KW-0697">Rotamase</keyword>
<protein>
    <recommendedName>
        <fullName evidence="7">Chaperone SurA</fullName>
    </recommendedName>
    <alternativeName>
        <fullName evidence="7">Peptidyl-prolyl cis-trans isomerase SurA</fullName>
        <shortName evidence="7">PPIase SurA</shortName>
        <ecNumber evidence="7">5.2.1.8</ecNumber>
    </alternativeName>
    <alternativeName>
        <fullName evidence="7">Rotamase SurA</fullName>
    </alternativeName>
</protein>
<dbReference type="SUPFAM" id="SSF109998">
    <property type="entry name" value="Triger factor/SurA peptide-binding domain-like"/>
    <property type="match status" value="1"/>
</dbReference>
<dbReference type="GO" id="GO:0042277">
    <property type="term" value="F:peptide binding"/>
    <property type="evidence" value="ECO:0007669"/>
    <property type="project" value="InterPro"/>
</dbReference>
<evidence type="ECO:0000256" key="6">
    <source>
        <dbReference type="ARBA" id="ARBA00023235"/>
    </source>
</evidence>
<evidence type="ECO:0000313" key="9">
    <source>
        <dbReference type="EMBL" id="SMF97278.1"/>
    </source>
</evidence>
<dbReference type="GO" id="GO:0043165">
    <property type="term" value="P:Gram-negative-bacterium-type cell outer membrane assembly"/>
    <property type="evidence" value="ECO:0007669"/>
    <property type="project" value="InterPro"/>
</dbReference>
<name>A0A1Y6D2V7_9GAMM</name>
<proteinExistence type="inferred from homology"/>
<comment type="catalytic activity">
    <reaction evidence="7">
        <text>[protein]-peptidylproline (omega=180) = [protein]-peptidylproline (omega=0)</text>
        <dbReference type="Rhea" id="RHEA:16237"/>
        <dbReference type="Rhea" id="RHEA-COMP:10747"/>
        <dbReference type="Rhea" id="RHEA-COMP:10748"/>
        <dbReference type="ChEBI" id="CHEBI:83833"/>
        <dbReference type="ChEBI" id="CHEBI:83834"/>
        <dbReference type="EC" id="5.2.1.8"/>
    </reaction>
</comment>
<evidence type="ECO:0000256" key="5">
    <source>
        <dbReference type="ARBA" id="ARBA00023186"/>
    </source>
</evidence>
<dbReference type="HAMAP" id="MF_01183">
    <property type="entry name" value="Chaperone_SurA"/>
    <property type="match status" value="1"/>
</dbReference>
<evidence type="ECO:0000256" key="7">
    <source>
        <dbReference type="HAMAP-Rule" id="MF_01183"/>
    </source>
</evidence>
<dbReference type="InterPro" id="IPR000297">
    <property type="entry name" value="PPIase_PpiC"/>
</dbReference>
<feature type="domain" description="PpiC" evidence="8">
    <location>
        <begin position="292"/>
        <end position="391"/>
    </location>
</feature>
<dbReference type="InterPro" id="IPR023058">
    <property type="entry name" value="PPIase_PpiC_CS"/>
</dbReference>
<dbReference type="OrthoDB" id="14196at2"/>
<evidence type="ECO:0000259" key="8">
    <source>
        <dbReference type="PROSITE" id="PS50198"/>
    </source>
</evidence>
<dbReference type="Proteomes" id="UP000192923">
    <property type="component" value="Unassembled WGS sequence"/>
</dbReference>
<feature type="domain" description="PpiC" evidence="8">
    <location>
        <begin position="182"/>
        <end position="283"/>
    </location>
</feature>
<evidence type="ECO:0000313" key="10">
    <source>
        <dbReference type="Proteomes" id="UP000192923"/>
    </source>
</evidence>
<dbReference type="PANTHER" id="PTHR47637">
    <property type="entry name" value="CHAPERONE SURA"/>
    <property type="match status" value="1"/>
</dbReference>
<dbReference type="RefSeq" id="WP_085216082.1">
    <property type="nucleotide sequence ID" value="NZ_FXAM01000001.1"/>
</dbReference>
<dbReference type="GO" id="GO:0003755">
    <property type="term" value="F:peptidyl-prolyl cis-trans isomerase activity"/>
    <property type="evidence" value="ECO:0007669"/>
    <property type="project" value="UniProtKB-UniRule"/>
</dbReference>
<evidence type="ECO:0000256" key="4">
    <source>
        <dbReference type="ARBA" id="ARBA00023110"/>
    </source>
</evidence>
<dbReference type="GO" id="GO:0030288">
    <property type="term" value="C:outer membrane-bounded periplasmic space"/>
    <property type="evidence" value="ECO:0007669"/>
    <property type="project" value="InterPro"/>
</dbReference>
<keyword evidence="6 7" id="KW-0413">Isomerase</keyword>
<dbReference type="GO" id="GO:0006457">
    <property type="term" value="P:protein folding"/>
    <property type="evidence" value="ECO:0007669"/>
    <property type="project" value="UniProtKB-UniRule"/>
</dbReference>
<keyword evidence="10" id="KW-1185">Reference proteome</keyword>
<evidence type="ECO:0000256" key="3">
    <source>
        <dbReference type="ARBA" id="ARBA00022764"/>
    </source>
</evidence>
<dbReference type="PROSITE" id="PS01096">
    <property type="entry name" value="PPIC_PPIASE_1"/>
    <property type="match status" value="1"/>
</dbReference>
<dbReference type="GO" id="GO:0050821">
    <property type="term" value="P:protein stabilization"/>
    <property type="evidence" value="ECO:0007669"/>
    <property type="project" value="InterPro"/>
</dbReference>
<dbReference type="Pfam" id="PF13616">
    <property type="entry name" value="Rotamase_3"/>
    <property type="match status" value="1"/>
</dbReference>
<dbReference type="Gene3D" id="1.10.4030.10">
    <property type="entry name" value="Porin chaperone SurA, peptide-binding domain"/>
    <property type="match status" value="1"/>
</dbReference>
<dbReference type="Gene3D" id="3.10.50.40">
    <property type="match status" value="2"/>
</dbReference>
<keyword evidence="1 7" id="KW-0732">Signal</keyword>
<gene>
    <name evidence="7" type="primary">surA</name>
    <name evidence="9" type="ORF">SAMN02949497_4700</name>
</gene>
<keyword evidence="5 7" id="KW-0143">Chaperone</keyword>
<dbReference type="EC" id="5.2.1.8" evidence="7"/>
<comment type="domain">
    <text evidence="7">The PPIase activity resides only in the second parvulin domain. The N-terminal region and the C-terminal tail are necessary and sufficient for the chaperone activity of SurA. The PPIase activity is dispensable for SurA to function as a chaperone. The N-terminal region and the C-terminal tail are also required for porin recognition.</text>
</comment>
<dbReference type="InterPro" id="IPR023034">
    <property type="entry name" value="PPIase_SurA"/>
</dbReference>
<comment type="subcellular location">
    <subcellularLocation>
        <location evidence="7">Periplasm</location>
    </subcellularLocation>
    <text evidence="7">Is capable of associating with the outer membrane.</text>
</comment>
<dbReference type="STRING" id="1760988.SAMN02949497_4700"/>
<organism evidence="9 10">
    <name type="scientific">Methylomagnum ishizawai</name>
    <dbReference type="NCBI Taxonomy" id="1760988"/>
    <lineage>
        <taxon>Bacteria</taxon>
        <taxon>Pseudomonadati</taxon>
        <taxon>Pseudomonadota</taxon>
        <taxon>Gammaproteobacteria</taxon>
        <taxon>Methylococcales</taxon>
        <taxon>Methylococcaceae</taxon>
        <taxon>Methylomagnum</taxon>
    </lineage>
</organism>
<keyword evidence="2 7" id="KW-0677">Repeat</keyword>
<dbReference type="Pfam" id="PF00639">
    <property type="entry name" value="Rotamase"/>
    <property type="match status" value="1"/>
</dbReference>
<dbReference type="AlphaFoldDB" id="A0A1Y6D2V7"/>